<reference evidence="1 2" key="1">
    <citation type="journal article" date="2011" name="Int. J. Syst. Evol. Microbiol.">
        <title>Zhongshania antarctica gen. nov., sp. nov. and Zhongshania guokunii sp. nov., gammaproteobacteria respectively isolated from coastal attached (fast) ice and surface seawater of the Antarctic.</title>
        <authorList>
            <person name="Li H.J."/>
            <person name="Zhang X.Y."/>
            <person name="Chen C.X."/>
            <person name="Zhang Y.J."/>
            <person name="Gao Z.M."/>
            <person name="Yu Y."/>
            <person name="Chen X.L."/>
            <person name="Chen B."/>
            <person name="Zhang Y.Z."/>
        </authorList>
    </citation>
    <scope>NUCLEOTIDE SEQUENCE [LARGE SCALE GENOMIC DNA]</scope>
    <source>
        <strain evidence="1 2">15-R06ZXC-3</strain>
    </source>
</reference>
<dbReference type="EMBL" id="JBFRYC010000004">
    <property type="protein sequence ID" value="MEX1661927.1"/>
    <property type="molecule type" value="Genomic_DNA"/>
</dbReference>
<name>A0ABV3TK89_9RHOB</name>
<evidence type="ECO:0000313" key="1">
    <source>
        <dbReference type="EMBL" id="MEX1661927.1"/>
    </source>
</evidence>
<dbReference type="RefSeq" id="WP_368391838.1">
    <property type="nucleotide sequence ID" value="NZ_JBFRYC010000004.1"/>
</dbReference>
<protein>
    <submittedName>
        <fullName evidence="1">Uncharacterized protein</fullName>
    </submittedName>
</protein>
<keyword evidence="2" id="KW-1185">Reference proteome</keyword>
<sequence>MPSLLTYRIRKVKPSGVEFCNNAHAIIEQRPSCRQNSGKVAPDADEIEVINKEHIHFFDCGANFEKVSCPECHTNINLDWWSQTMSADFDKNTGLQLIEHKLSCCSSAVSLNTLRYAFHDKISVEVVREIEATLECEISVVYQRI</sequence>
<organism evidence="1 2">
    <name type="scientific">Thioclava arctica</name>
    <dbReference type="NCBI Taxonomy" id="3238301"/>
    <lineage>
        <taxon>Bacteria</taxon>
        <taxon>Pseudomonadati</taxon>
        <taxon>Pseudomonadota</taxon>
        <taxon>Alphaproteobacteria</taxon>
        <taxon>Rhodobacterales</taxon>
        <taxon>Paracoccaceae</taxon>
        <taxon>Thioclava</taxon>
    </lineage>
</organism>
<evidence type="ECO:0000313" key="2">
    <source>
        <dbReference type="Proteomes" id="UP001557465"/>
    </source>
</evidence>
<dbReference type="Proteomes" id="UP001557465">
    <property type="component" value="Unassembled WGS sequence"/>
</dbReference>
<comment type="caution">
    <text evidence="1">The sequence shown here is derived from an EMBL/GenBank/DDBJ whole genome shotgun (WGS) entry which is preliminary data.</text>
</comment>
<accession>A0ABV3TK89</accession>
<proteinExistence type="predicted"/>
<gene>
    <name evidence="1" type="ORF">AB4874_09740</name>
</gene>